<evidence type="ECO:0000256" key="2">
    <source>
        <dbReference type="ARBA" id="ARBA00010617"/>
    </source>
</evidence>
<proteinExistence type="inferred from homology"/>
<comment type="cofactor">
    <cofactor evidence="1">
        <name>heme</name>
        <dbReference type="ChEBI" id="CHEBI:30413"/>
    </cofactor>
</comment>
<evidence type="ECO:0000313" key="10">
    <source>
        <dbReference type="EMBL" id="KAK9423060.1"/>
    </source>
</evidence>
<evidence type="ECO:0000256" key="8">
    <source>
        <dbReference type="RuleBase" id="RU000461"/>
    </source>
</evidence>
<keyword evidence="9" id="KW-0812">Transmembrane</keyword>
<comment type="similarity">
    <text evidence="2 8">Belongs to the cytochrome P450 family.</text>
</comment>
<protein>
    <submittedName>
        <fullName evidence="10">Cytochrome P450</fullName>
    </submittedName>
</protein>
<evidence type="ECO:0000256" key="5">
    <source>
        <dbReference type="ARBA" id="ARBA00023002"/>
    </source>
</evidence>
<keyword evidence="7 8" id="KW-0503">Monooxygenase</keyword>
<keyword evidence="4 8" id="KW-0479">Metal-binding</keyword>
<evidence type="ECO:0000256" key="9">
    <source>
        <dbReference type="SAM" id="Phobius"/>
    </source>
</evidence>
<dbReference type="PRINTS" id="PR00465">
    <property type="entry name" value="EP450IV"/>
</dbReference>
<dbReference type="InterPro" id="IPR036396">
    <property type="entry name" value="Cyt_P450_sf"/>
</dbReference>
<sequence>MESISTFLSWRNVAVAAVVYLASLSYYRLYLHPLARFPGPKIAALTRWYEAYYDVVQNGQYISRVEEMHKKYGPIIRISPYELHVHDPAFFEQLYRQDGRWDKYAWAYDAFAGPGATVFTAEHDLHKARRQPLNSYFAKAKVAKRQDLIKRNVIKLCGRLSEFATAAASDKATKTVNLGAATSAFARDTASEFIVGKNYNNLDEDDFNAGITVVFQGSGQLWRITKHVRWFSPTLMAIPKDWVIKTADKATSNLFRFLQRGEQDVKEIMASASSSTAKDSGPELPRTIVHDILDSGLPPAEKTFYRVSTEVEAIMFAGYETTASVLRLVFFHVFSDGEILARLRAELAAASIPSEPGAVDASALEKLPYLTSVIMEGLRLSPGIAARMQRIAPDRDLFYDRWRIPAGTPVGMTSVLLHTDESLYPEPRRFNPDRWVDGGSQRNISKSYAPFSRGTRVCLGMHFAWAEMYLALSALVQQFDFSFEGATAEDFHWASDQFVIGTRAHGALHARVSHRRS</sequence>
<evidence type="ECO:0000256" key="4">
    <source>
        <dbReference type="ARBA" id="ARBA00022723"/>
    </source>
</evidence>
<keyword evidence="11" id="KW-1185">Reference proteome</keyword>
<gene>
    <name evidence="10" type="ORF">SUNI508_04354</name>
</gene>
<feature type="transmembrane region" description="Helical" evidence="9">
    <location>
        <begin position="12"/>
        <end position="31"/>
    </location>
</feature>
<dbReference type="Gene3D" id="1.10.630.10">
    <property type="entry name" value="Cytochrome P450"/>
    <property type="match status" value="1"/>
</dbReference>
<reference evidence="10 11" key="1">
    <citation type="journal article" date="2024" name="J. Plant Pathol.">
        <title>Sequence and assembly of the genome of Seiridium unicorne, isolate CBS 538.82, causal agent of cypress canker disease.</title>
        <authorList>
            <person name="Scali E."/>
            <person name="Rocca G.D."/>
            <person name="Danti R."/>
            <person name="Garbelotto M."/>
            <person name="Barberini S."/>
            <person name="Baroncelli R."/>
            <person name="Emiliani G."/>
        </authorList>
    </citation>
    <scope>NUCLEOTIDE SEQUENCE [LARGE SCALE GENOMIC DNA]</scope>
    <source>
        <strain evidence="10 11">BM-138-508</strain>
    </source>
</reference>
<evidence type="ECO:0000256" key="1">
    <source>
        <dbReference type="ARBA" id="ARBA00001971"/>
    </source>
</evidence>
<dbReference type="CDD" id="cd11062">
    <property type="entry name" value="CYP58-like"/>
    <property type="match status" value="1"/>
</dbReference>
<keyword evidence="3 8" id="KW-0349">Heme</keyword>
<evidence type="ECO:0000256" key="3">
    <source>
        <dbReference type="ARBA" id="ARBA00022617"/>
    </source>
</evidence>
<dbReference type="InterPro" id="IPR050121">
    <property type="entry name" value="Cytochrome_P450_monoxygenase"/>
</dbReference>
<dbReference type="Proteomes" id="UP001408356">
    <property type="component" value="Unassembled WGS sequence"/>
</dbReference>
<dbReference type="Pfam" id="PF00067">
    <property type="entry name" value="p450"/>
    <property type="match status" value="1"/>
</dbReference>
<organism evidence="10 11">
    <name type="scientific">Seiridium unicorne</name>
    <dbReference type="NCBI Taxonomy" id="138068"/>
    <lineage>
        <taxon>Eukaryota</taxon>
        <taxon>Fungi</taxon>
        <taxon>Dikarya</taxon>
        <taxon>Ascomycota</taxon>
        <taxon>Pezizomycotina</taxon>
        <taxon>Sordariomycetes</taxon>
        <taxon>Xylariomycetidae</taxon>
        <taxon>Amphisphaeriales</taxon>
        <taxon>Sporocadaceae</taxon>
        <taxon>Seiridium</taxon>
    </lineage>
</organism>
<dbReference type="InterPro" id="IPR017972">
    <property type="entry name" value="Cyt_P450_CS"/>
</dbReference>
<keyword evidence="6 8" id="KW-0408">Iron</keyword>
<accession>A0ABR2V996</accession>
<name>A0ABR2V996_9PEZI</name>
<evidence type="ECO:0000256" key="6">
    <source>
        <dbReference type="ARBA" id="ARBA00023004"/>
    </source>
</evidence>
<dbReference type="SUPFAM" id="SSF48264">
    <property type="entry name" value="Cytochrome P450"/>
    <property type="match status" value="1"/>
</dbReference>
<evidence type="ECO:0000256" key="7">
    <source>
        <dbReference type="ARBA" id="ARBA00023033"/>
    </source>
</evidence>
<keyword evidence="5 8" id="KW-0560">Oxidoreductase</keyword>
<evidence type="ECO:0000313" key="11">
    <source>
        <dbReference type="Proteomes" id="UP001408356"/>
    </source>
</evidence>
<dbReference type="PANTHER" id="PTHR24305">
    <property type="entry name" value="CYTOCHROME P450"/>
    <property type="match status" value="1"/>
</dbReference>
<dbReference type="InterPro" id="IPR001128">
    <property type="entry name" value="Cyt_P450"/>
</dbReference>
<dbReference type="InterPro" id="IPR002403">
    <property type="entry name" value="Cyt_P450_E_grp-IV"/>
</dbReference>
<dbReference type="PROSITE" id="PS00086">
    <property type="entry name" value="CYTOCHROME_P450"/>
    <property type="match status" value="1"/>
</dbReference>
<keyword evidence="9" id="KW-1133">Transmembrane helix</keyword>
<comment type="caution">
    <text evidence="10">The sequence shown here is derived from an EMBL/GenBank/DDBJ whole genome shotgun (WGS) entry which is preliminary data.</text>
</comment>
<dbReference type="PANTHER" id="PTHR24305:SF157">
    <property type="entry name" value="N-ACETYLTRYPTOPHAN 6-HYDROXYLASE IVOC-RELATED"/>
    <property type="match status" value="1"/>
</dbReference>
<dbReference type="EMBL" id="JARVKF010000090">
    <property type="protein sequence ID" value="KAK9423060.1"/>
    <property type="molecule type" value="Genomic_DNA"/>
</dbReference>
<dbReference type="PRINTS" id="PR00385">
    <property type="entry name" value="P450"/>
</dbReference>
<keyword evidence="9" id="KW-0472">Membrane</keyword>